<comment type="caution">
    <text evidence="3">The sequence shown here is derived from an EMBL/GenBank/DDBJ whole genome shotgun (WGS) entry which is preliminary data.</text>
</comment>
<evidence type="ECO:0000256" key="1">
    <source>
        <dbReference type="ARBA" id="ARBA00022612"/>
    </source>
</evidence>
<name>A0ABS9VMN2_9SPHN</name>
<dbReference type="Proteomes" id="UP001203058">
    <property type="component" value="Unassembled WGS sequence"/>
</dbReference>
<reference evidence="3 4" key="1">
    <citation type="submission" date="2022-03" db="EMBL/GenBank/DDBJ databases">
        <authorList>
            <person name="Jo J.-H."/>
            <person name="Im W.-T."/>
        </authorList>
    </citation>
    <scope>NUCLEOTIDE SEQUENCE [LARGE SCALE GENOMIC DNA]</scope>
    <source>
        <strain evidence="3 4">SM33</strain>
    </source>
</reference>
<keyword evidence="1" id="KW-1188">Viral release from host cell</keyword>
<proteinExistence type="predicted"/>
<dbReference type="InterPro" id="IPR027417">
    <property type="entry name" value="P-loop_NTPase"/>
</dbReference>
<dbReference type="Gene3D" id="3.40.50.300">
    <property type="entry name" value="P-loop containing nucleotide triphosphate hydrolases"/>
    <property type="match status" value="1"/>
</dbReference>
<dbReference type="Pfam" id="PF17289">
    <property type="entry name" value="Terminase_6C"/>
    <property type="match status" value="1"/>
</dbReference>
<dbReference type="InterPro" id="IPR035421">
    <property type="entry name" value="Terminase_6C"/>
</dbReference>
<dbReference type="Gene3D" id="3.30.420.240">
    <property type="match status" value="1"/>
</dbReference>
<feature type="domain" description="Terminase large subunit gp17-like C-terminal" evidence="2">
    <location>
        <begin position="272"/>
        <end position="420"/>
    </location>
</feature>
<accession>A0ABS9VMN2</accession>
<keyword evidence="4" id="KW-1185">Reference proteome</keyword>
<sequence length="435" mass="46935">MRELMLQLAKAPIEEAIRIIGAMSPPDILRLDACFEAWAHESQLPPKSEGWRVWLLMAGRGFGKTRAGAEWVHALAGAKPGVRIALVGATMHDARNVMVEGVSGLLRVAKLHGVRLSWEPSLGRLKWRNGSEAQIFSGENADGLRGPEHDFAWADELAKWSQADAAWDNLQMGLRRGSRARVLVTTTPRPGPLLERIKKDKWTVTTTGRTSENLNLDRRFVEVMTATYGGTRLGRQELDGELIADVEGALWPRDLIECSRADRPAGFERIVVGVDPPAGAGAESDACGIVVAGRSQGRLYVIADESCQGLSPDGWARRVAGAVTRWDADMVVAEANNGGAMVGSVLGAAEIGVRVKLVHASRGKVARADPIALRFESGRAYFAGRFPALEDELAGLSLGGGYEGPTRSPDRADAMVWALTELGETRSGIPRVRAL</sequence>
<organism evidence="3 4">
    <name type="scientific">Sphingomonas telluris</name>
    <dbReference type="NCBI Taxonomy" id="2907998"/>
    <lineage>
        <taxon>Bacteria</taxon>
        <taxon>Pseudomonadati</taxon>
        <taxon>Pseudomonadota</taxon>
        <taxon>Alphaproteobacteria</taxon>
        <taxon>Sphingomonadales</taxon>
        <taxon>Sphingomonadaceae</taxon>
        <taxon>Sphingomonas</taxon>
    </lineage>
</organism>
<dbReference type="Pfam" id="PF03237">
    <property type="entry name" value="Terminase_6N"/>
    <property type="match status" value="1"/>
</dbReference>
<evidence type="ECO:0000259" key="2">
    <source>
        <dbReference type="Pfam" id="PF17289"/>
    </source>
</evidence>
<evidence type="ECO:0000313" key="3">
    <source>
        <dbReference type="EMBL" id="MCH8615963.1"/>
    </source>
</evidence>
<gene>
    <name evidence="3" type="ORF">LZ016_07605</name>
</gene>
<evidence type="ECO:0000313" key="4">
    <source>
        <dbReference type="Proteomes" id="UP001203058"/>
    </source>
</evidence>
<protein>
    <submittedName>
        <fullName evidence="3">Terminase family protein</fullName>
    </submittedName>
</protein>
<dbReference type="EMBL" id="JAKZHW010000001">
    <property type="protein sequence ID" value="MCH8615963.1"/>
    <property type="molecule type" value="Genomic_DNA"/>
</dbReference>